<dbReference type="AlphaFoldDB" id="A0A812JUV1"/>
<organism evidence="2 3">
    <name type="scientific">Symbiodinium necroappetens</name>
    <dbReference type="NCBI Taxonomy" id="1628268"/>
    <lineage>
        <taxon>Eukaryota</taxon>
        <taxon>Sar</taxon>
        <taxon>Alveolata</taxon>
        <taxon>Dinophyceae</taxon>
        <taxon>Suessiales</taxon>
        <taxon>Symbiodiniaceae</taxon>
        <taxon>Symbiodinium</taxon>
    </lineage>
</organism>
<keyword evidence="1" id="KW-0175">Coiled coil</keyword>
<evidence type="ECO:0000313" key="3">
    <source>
        <dbReference type="Proteomes" id="UP000601435"/>
    </source>
</evidence>
<protein>
    <submittedName>
        <fullName evidence="2">Uncharacterized protein</fullName>
    </submittedName>
</protein>
<gene>
    <name evidence="2" type="ORF">SNEC2469_LOCUS2589</name>
</gene>
<evidence type="ECO:0000313" key="2">
    <source>
        <dbReference type="EMBL" id="CAE7217425.1"/>
    </source>
</evidence>
<keyword evidence="3" id="KW-1185">Reference proteome</keyword>
<feature type="coiled-coil region" evidence="1">
    <location>
        <begin position="18"/>
        <end position="45"/>
    </location>
</feature>
<evidence type="ECO:0000256" key="1">
    <source>
        <dbReference type="SAM" id="Coils"/>
    </source>
</evidence>
<dbReference type="EMBL" id="CAJNJA010006911">
    <property type="protein sequence ID" value="CAE7217425.1"/>
    <property type="molecule type" value="Genomic_DNA"/>
</dbReference>
<reference evidence="2" key="1">
    <citation type="submission" date="2021-02" db="EMBL/GenBank/DDBJ databases">
        <authorList>
            <person name="Dougan E. K."/>
            <person name="Rhodes N."/>
            <person name="Thang M."/>
            <person name="Chan C."/>
        </authorList>
    </citation>
    <scope>NUCLEOTIDE SEQUENCE</scope>
</reference>
<proteinExistence type="predicted"/>
<dbReference type="Proteomes" id="UP000601435">
    <property type="component" value="Unassembled WGS sequence"/>
</dbReference>
<comment type="caution">
    <text evidence="2">The sequence shown here is derived from an EMBL/GenBank/DDBJ whole genome shotgun (WGS) entry which is preliminary data.</text>
</comment>
<sequence>MVAAVESVRRYGLQHPLLQELTDDVEHIQKAHKRAEEQKRDEVREQLLERAAQLVPGNSDSLANLEHTIDRAERYGVEENLVLSVYSQLKMAKCEQELDEAMQLRSIRHLEIAIDQAAECGGVARVKVRAAERVLEEEHHIKKVLNYFRETLRLPGRKQRVLCCYEELCQTQLGRSEEGGFRTPGKRYSQDDPWVHAQAAEEVQTDYVEVVEDTSDNLVLIHKDAYKDALASCCRVAVKLAKVPRTGQLDQEKSMLGLTHPNVVKFTAPGLRVLPDAEEADLLFLFIFLVNVLVRIVHLHMLCCFS</sequence>
<name>A0A812JUV1_9DINO</name>
<accession>A0A812JUV1</accession>
<dbReference type="OrthoDB" id="425807at2759"/>